<sequence>MADVKVTALEVTGSDERGANYNWECDRTGTFMVCTRKAGSTSGQHYHEGKRAFKAPEVQYLVHGIVKVHYCGLDQKIIASVTVEAPARIEIPIMLWHEVEAITDCVLMEMNSLEDVQQDSVRIWRKDFEERIKTL</sequence>
<dbReference type="EMBL" id="CP107006">
    <property type="protein sequence ID" value="UYQ94788.1"/>
    <property type="molecule type" value="Genomic_DNA"/>
</dbReference>
<accession>A0ABY6J535</accession>
<dbReference type="InterPro" id="IPR014710">
    <property type="entry name" value="RmlC-like_jellyroll"/>
</dbReference>
<dbReference type="Gene3D" id="2.60.120.10">
    <property type="entry name" value="Jelly Rolls"/>
    <property type="match status" value="1"/>
</dbReference>
<dbReference type="SUPFAM" id="SSF51182">
    <property type="entry name" value="RmlC-like cupins"/>
    <property type="match status" value="1"/>
</dbReference>
<evidence type="ECO:0000313" key="1">
    <source>
        <dbReference type="EMBL" id="UYQ94788.1"/>
    </source>
</evidence>
<gene>
    <name evidence="1" type="ORF">MKQ68_06745</name>
</gene>
<dbReference type="Proteomes" id="UP001162741">
    <property type="component" value="Chromosome"/>
</dbReference>
<dbReference type="InterPro" id="IPR011051">
    <property type="entry name" value="RmlC_Cupin_sf"/>
</dbReference>
<evidence type="ECO:0000313" key="2">
    <source>
        <dbReference type="Proteomes" id="UP001162741"/>
    </source>
</evidence>
<dbReference type="RefSeq" id="WP_264282626.1">
    <property type="nucleotide sequence ID" value="NZ_CP107006.1"/>
</dbReference>
<organism evidence="1 2">
    <name type="scientific">Chitinophaga horti</name>
    <dbReference type="NCBI Taxonomy" id="2920382"/>
    <lineage>
        <taxon>Bacteria</taxon>
        <taxon>Pseudomonadati</taxon>
        <taxon>Bacteroidota</taxon>
        <taxon>Chitinophagia</taxon>
        <taxon>Chitinophagales</taxon>
        <taxon>Chitinophagaceae</taxon>
        <taxon>Chitinophaga</taxon>
    </lineage>
</organism>
<evidence type="ECO:0008006" key="3">
    <source>
        <dbReference type="Google" id="ProtNLM"/>
    </source>
</evidence>
<proteinExistence type="predicted"/>
<name>A0ABY6J535_9BACT</name>
<keyword evidence="2" id="KW-1185">Reference proteome</keyword>
<reference evidence="1" key="1">
    <citation type="submission" date="2022-10" db="EMBL/GenBank/DDBJ databases">
        <title>Chitinophaga sp. nov., isolated from soil.</title>
        <authorList>
            <person name="Jeon C.O."/>
        </authorList>
    </citation>
    <scope>NUCLEOTIDE SEQUENCE</scope>
    <source>
        <strain evidence="1">R8</strain>
    </source>
</reference>
<protein>
    <recommendedName>
        <fullName evidence="3">Cupin domain-containing protein</fullName>
    </recommendedName>
</protein>